<keyword evidence="3" id="KW-1185">Reference proteome</keyword>
<evidence type="ECO:0000313" key="2">
    <source>
        <dbReference type="EMBL" id="UOQ68518.1"/>
    </source>
</evidence>
<feature type="chain" id="PRO_5045385763" evidence="1">
    <location>
        <begin position="21"/>
        <end position="411"/>
    </location>
</feature>
<dbReference type="SUPFAM" id="SSF49464">
    <property type="entry name" value="Carboxypeptidase regulatory domain-like"/>
    <property type="match status" value="1"/>
</dbReference>
<evidence type="ECO:0000313" key="3">
    <source>
        <dbReference type="Proteomes" id="UP000830401"/>
    </source>
</evidence>
<organism evidence="2 3">
    <name type="scientific">Hymenobacter volaticus</name>
    <dbReference type="NCBI Taxonomy" id="2932254"/>
    <lineage>
        <taxon>Bacteria</taxon>
        <taxon>Pseudomonadati</taxon>
        <taxon>Bacteroidota</taxon>
        <taxon>Cytophagia</taxon>
        <taxon>Cytophagales</taxon>
        <taxon>Hymenobacteraceae</taxon>
        <taxon>Hymenobacter</taxon>
    </lineage>
</organism>
<dbReference type="EMBL" id="CP095061">
    <property type="protein sequence ID" value="UOQ68518.1"/>
    <property type="molecule type" value="Genomic_DNA"/>
</dbReference>
<gene>
    <name evidence="2" type="ORF">MUN86_16875</name>
</gene>
<dbReference type="RefSeq" id="WP_245125778.1">
    <property type="nucleotide sequence ID" value="NZ_CP095061.1"/>
</dbReference>
<protein>
    <submittedName>
        <fullName evidence="2">Carboxypeptidase-like regulatory domain-containing protein</fullName>
    </submittedName>
</protein>
<feature type="signal peptide" evidence="1">
    <location>
        <begin position="1"/>
        <end position="20"/>
    </location>
</feature>
<proteinExistence type="predicted"/>
<dbReference type="Pfam" id="PF13715">
    <property type="entry name" value="CarbopepD_reg_2"/>
    <property type="match status" value="1"/>
</dbReference>
<name>A0ABY4GC53_9BACT</name>
<dbReference type="InterPro" id="IPR008969">
    <property type="entry name" value="CarboxyPept-like_regulatory"/>
</dbReference>
<sequence length="411" mass="46630">MLRYLLVFLCWLSGTMVVHAQGTLSGTIRDSLTQKPLEFASIFLASTTYGATTNASGQFTLTGIPAGPYDLIVSYVGYKLLKRSITVRNEPQPLNLLLTPSSQQLKGVTVRPNPNRASDYQKFAETFLGQTSFSKQCRIRNPDDVLVSYDVDANELTASSPTFLQVDNAALGYRVKYYGLKFTLNFKQQYVSFYGWPIFEEMQPRNKRQQAHWLANRLKAYHGSLVHFLRSVYTNQVASQGFLVRKLRVVPNPRFARTDSLRKALLLARRNQPLSAPEVDSVERWTKVPHSFSLLYLTERPIDSLRRVEAASGRVWLRFRDYLQVNYLRESPDPTYQLPRPVGAPPAPAIKADWQISLLSLTSTIREAEILPNGQLVEPLAVFTEQYWGFEKMGELLPIDYAPPAAPPPHR</sequence>
<accession>A0ABY4GC53</accession>
<dbReference type="Proteomes" id="UP000830401">
    <property type="component" value="Chromosome"/>
</dbReference>
<evidence type="ECO:0000256" key="1">
    <source>
        <dbReference type="SAM" id="SignalP"/>
    </source>
</evidence>
<keyword evidence="1" id="KW-0732">Signal</keyword>
<reference evidence="2" key="1">
    <citation type="submission" date="2022-04" db="EMBL/GenBank/DDBJ databases">
        <title>Hymenobacter sp. isolated from the air.</title>
        <authorList>
            <person name="Won M."/>
            <person name="Lee C.-M."/>
            <person name="Woen H.-Y."/>
            <person name="Kwon S.-W."/>
        </authorList>
    </citation>
    <scope>NUCLEOTIDE SEQUENCE</scope>
    <source>
        <strain evidence="2">5420S-77</strain>
    </source>
</reference>
<dbReference type="Gene3D" id="2.60.40.1120">
    <property type="entry name" value="Carboxypeptidase-like, regulatory domain"/>
    <property type="match status" value="1"/>
</dbReference>